<dbReference type="SUPFAM" id="SSF53448">
    <property type="entry name" value="Nucleotide-diphospho-sugar transferases"/>
    <property type="match status" value="1"/>
</dbReference>
<dbReference type="CDD" id="cd04186">
    <property type="entry name" value="GT_2_like_c"/>
    <property type="match status" value="1"/>
</dbReference>
<dbReference type="PANTHER" id="PTHR43179">
    <property type="entry name" value="RHAMNOSYLTRANSFERASE WBBL"/>
    <property type="match status" value="1"/>
</dbReference>
<name>A0ABY2UN19_9GAMM</name>
<evidence type="ECO:0000313" key="3">
    <source>
        <dbReference type="Proteomes" id="UP000306791"/>
    </source>
</evidence>
<protein>
    <submittedName>
        <fullName evidence="2">Glycosyltransferase</fullName>
    </submittedName>
</protein>
<organism evidence="2 3">
    <name type="scientific">Microbulbifer harenosus</name>
    <dbReference type="NCBI Taxonomy" id="2576840"/>
    <lineage>
        <taxon>Bacteria</taxon>
        <taxon>Pseudomonadati</taxon>
        <taxon>Pseudomonadota</taxon>
        <taxon>Gammaproteobacteria</taxon>
        <taxon>Cellvibrionales</taxon>
        <taxon>Microbulbiferaceae</taxon>
        <taxon>Microbulbifer</taxon>
    </lineage>
</organism>
<dbReference type="Proteomes" id="UP000306791">
    <property type="component" value="Unassembled WGS sequence"/>
</dbReference>
<evidence type="ECO:0000313" key="2">
    <source>
        <dbReference type="EMBL" id="TLM80012.1"/>
    </source>
</evidence>
<feature type="domain" description="Glycosyltransferase 2-like" evidence="1">
    <location>
        <begin position="466"/>
        <end position="644"/>
    </location>
</feature>
<dbReference type="Gene3D" id="3.90.550.10">
    <property type="entry name" value="Spore Coat Polysaccharide Biosynthesis Protein SpsA, Chain A"/>
    <property type="match status" value="2"/>
</dbReference>
<dbReference type="Pfam" id="PF00535">
    <property type="entry name" value="Glycos_transf_2"/>
    <property type="match status" value="1"/>
</dbReference>
<dbReference type="InterPro" id="IPR001173">
    <property type="entry name" value="Glyco_trans_2-like"/>
</dbReference>
<dbReference type="EMBL" id="VANI01000001">
    <property type="protein sequence ID" value="TLM80012.1"/>
    <property type="molecule type" value="Genomic_DNA"/>
</dbReference>
<comment type="caution">
    <text evidence="2">The sequence shown here is derived from an EMBL/GenBank/DDBJ whole genome shotgun (WGS) entry which is preliminary data.</text>
</comment>
<sequence length="735" mass="81974">MSADSGGANSAASFVWHGRLPGKGWYMLEFQLAEARGARHVLLHVDCGEGFDPALTVTLPLRRGKIAKRICHFPARVRAARLEIFSVGEQDELGLRPATGYTVAHCCLAWLAPHFARDRLCQRLANMHRSFRGQSSRVVNKALKQEAAEKGRSWCSVALMHYGETFHNRCPDAGYTEWLAQVETEQMPGSKEVAGFVAALDTPVEFVLRLRLSAQTVEYALQAKRSVLAQSYPHWRLAVEVCPELQRARHPVIERFNAAAQDDTRLQIVNSPARLPEPEMPHNTLLYCSELPACGRLHPHALFFVARVVNQNPKAQLLYTDADSLNRAGGREAPLFKPGWNPDLLLAYNYVGQCCFFQRDLLQQLGFDFPAGQNLSVYGNLLRCRDVLPAATVTHIPRVLYHQKLLPGAALELLCEEEWQSLQTYLQSAEGDKHPVALEALPTRSVHGAAVARCRWPLPQPAPLVSLLIPTRDGVHILRRCVDSILEKTEYPNFEVLILDNQSRCAETLAYLAWVQSDTRVRVHRWNHPFNYSGINNYGATHARGSILGLINNDIEVITPGWLCEMVAHASRAEIGCVGAKLYYGNDTLQHGGVILGIGGTAGHSHKYALRDAAGYMGRLSAVQNLSAVTGACLVLRKSVFDEVGGLNEEYLAVAYNDVDLCLKVREAGYRNLWTPHAELYHHESVSRGADDTAAKRRRAQREADYMRRRWGSQLDSDPAYNPNLTLIFEDFSLA</sequence>
<keyword evidence="3" id="KW-1185">Reference proteome</keyword>
<accession>A0ABY2UN19</accession>
<reference evidence="2 3" key="1">
    <citation type="submission" date="2019-05" db="EMBL/GenBank/DDBJ databases">
        <title>Microbulbifer harenosus sp. nov., an alginate-degrading bacterium isolated from coastal sand.</title>
        <authorList>
            <person name="Huang H."/>
            <person name="Mo K."/>
            <person name="Bao S."/>
        </authorList>
    </citation>
    <scope>NUCLEOTIDE SEQUENCE [LARGE SCALE GENOMIC DNA]</scope>
    <source>
        <strain evidence="2 3">HB161719</strain>
    </source>
</reference>
<dbReference type="PANTHER" id="PTHR43179:SF7">
    <property type="entry name" value="RHAMNOSYLTRANSFERASE WBBL"/>
    <property type="match status" value="1"/>
</dbReference>
<dbReference type="RefSeq" id="WP_138233897.1">
    <property type="nucleotide sequence ID" value="NZ_CP185860.1"/>
</dbReference>
<evidence type="ECO:0000259" key="1">
    <source>
        <dbReference type="Pfam" id="PF00535"/>
    </source>
</evidence>
<gene>
    <name evidence="2" type="ORF">FDY93_01155</name>
</gene>
<proteinExistence type="predicted"/>
<dbReference type="InterPro" id="IPR029044">
    <property type="entry name" value="Nucleotide-diphossugar_trans"/>
</dbReference>